<feature type="region of interest" description="Disordered" evidence="1">
    <location>
        <begin position="64"/>
        <end position="86"/>
    </location>
</feature>
<dbReference type="EMBL" id="JAPPUX010000002">
    <property type="protein sequence ID" value="MCY4726426.1"/>
    <property type="molecule type" value="Genomic_DNA"/>
</dbReference>
<dbReference type="GO" id="GO:0016787">
    <property type="term" value="F:hydrolase activity"/>
    <property type="evidence" value="ECO:0007669"/>
    <property type="project" value="UniProtKB-KW"/>
</dbReference>
<proteinExistence type="predicted"/>
<dbReference type="PANTHER" id="PTHR46825:SF7">
    <property type="entry name" value="D-ALANYL-D-ALANINE CARBOXYPEPTIDASE"/>
    <property type="match status" value="1"/>
</dbReference>
<dbReference type="InterPro" id="IPR012338">
    <property type="entry name" value="Beta-lactam/transpept-like"/>
</dbReference>
<comment type="caution">
    <text evidence="3">The sequence shown here is derived from an EMBL/GenBank/DDBJ whole genome shotgun (WGS) entry which is preliminary data.</text>
</comment>
<evidence type="ECO:0000259" key="2">
    <source>
        <dbReference type="Pfam" id="PF00144"/>
    </source>
</evidence>
<evidence type="ECO:0000256" key="1">
    <source>
        <dbReference type="SAM" id="MobiDB-lite"/>
    </source>
</evidence>
<name>A0ABT4CBT4_9ACTN</name>
<protein>
    <submittedName>
        <fullName evidence="3">Serine hydrolase</fullName>
    </submittedName>
</protein>
<dbReference type="Gene3D" id="3.40.710.10">
    <property type="entry name" value="DD-peptidase/beta-lactamase superfamily"/>
    <property type="match status" value="1"/>
</dbReference>
<dbReference type="Proteomes" id="UP001074726">
    <property type="component" value="Unassembled WGS sequence"/>
</dbReference>
<keyword evidence="3" id="KW-0378">Hydrolase</keyword>
<dbReference type="Pfam" id="PF00144">
    <property type="entry name" value="Beta-lactamase"/>
    <property type="match status" value="1"/>
</dbReference>
<feature type="domain" description="Beta-lactamase-related" evidence="2">
    <location>
        <begin position="190"/>
        <end position="476"/>
    </location>
</feature>
<dbReference type="InterPro" id="IPR001466">
    <property type="entry name" value="Beta-lactam-related"/>
</dbReference>
<accession>A0ABT4CBT4</accession>
<dbReference type="SUPFAM" id="SSF56601">
    <property type="entry name" value="beta-lactamase/transpeptidase-like"/>
    <property type="match status" value="1"/>
</dbReference>
<dbReference type="InterPro" id="IPR050491">
    <property type="entry name" value="AmpC-like"/>
</dbReference>
<keyword evidence="4" id="KW-1185">Reference proteome</keyword>
<organism evidence="3 4">
    <name type="scientific">Nocardioides pini</name>
    <dbReference type="NCBI Taxonomy" id="2975053"/>
    <lineage>
        <taxon>Bacteria</taxon>
        <taxon>Bacillati</taxon>
        <taxon>Actinomycetota</taxon>
        <taxon>Actinomycetes</taxon>
        <taxon>Propionibacteriales</taxon>
        <taxon>Nocardioidaceae</taxon>
        <taxon>Nocardioides</taxon>
    </lineage>
</organism>
<dbReference type="PANTHER" id="PTHR46825">
    <property type="entry name" value="D-ALANYL-D-ALANINE-CARBOXYPEPTIDASE/ENDOPEPTIDASE AMPH"/>
    <property type="match status" value="1"/>
</dbReference>
<dbReference type="RefSeq" id="WP_268111294.1">
    <property type="nucleotide sequence ID" value="NZ_JAPPUX010000002.1"/>
</dbReference>
<evidence type="ECO:0000313" key="3">
    <source>
        <dbReference type="EMBL" id="MCY4726426.1"/>
    </source>
</evidence>
<reference evidence="3" key="1">
    <citation type="submission" date="2022-08" db="EMBL/GenBank/DDBJ databases">
        <title>Genome sequencing of Nocardioides sp. STR2.</title>
        <authorList>
            <person name="So Y."/>
        </authorList>
    </citation>
    <scope>NUCLEOTIDE SEQUENCE</scope>
    <source>
        <strain evidence="3">STR2</strain>
    </source>
</reference>
<sequence>MAHVLGAAMTLDGVAGTATQGRAGRRLGPALIVGWFGDGLAVVVARASCGDAWSVVTLDATTGSRPAAEAKDPQAHRQRRPNAGRLRAGRLTALGLGARCPDVGASGGALGSTVLSRPVEGVQTSVAVPTGRSHTSDMRALWALVVTAGVLAAGCSSDEPGATPHTPETDGGFLSAVATLEQRVDAYEELTTGVIALVRAGGQVQVLTDGEARLRPRIAMQADMRFPLASITKSMTATVVMQLVEGGRLALDDPIDQWVPELGSVAQPITVGQLLSHRSGLPHATDAELRRWGSDSSRLLRAIGEHPLEFRPGTSGSYSNEGYVALGLAAERILDASYGDVLQTRVFDPAGMTSANLFGPWDVRGYDDGTDVSEQFFLKWIPPAGSVVATAADVDAFYQALWSGNLVGPEALRQMRTTRGNVGEFSDYGLGLARERFSCGPAMGHSGRLKGISTEAWSLDGNDRSTVVLVNDQLSDVARILVDAALCS</sequence>
<evidence type="ECO:0000313" key="4">
    <source>
        <dbReference type="Proteomes" id="UP001074726"/>
    </source>
</evidence>
<gene>
    <name evidence="3" type="ORF">NYO98_09055</name>
</gene>